<accession>A0A1U6HNE4</accession>
<protein>
    <recommendedName>
        <fullName evidence="5">Heavy-metal resistance</fullName>
    </recommendedName>
</protein>
<proteinExistence type="predicted"/>
<dbReference type="STRING" id="428990.SAMN06295987_102790"/>
<evidence type="ECO:0008006" key="5">
    <source>
        <dbReference type="Google" id="ProtNLM"/>
    </source>
</evidence>
<evidence type="ECO:0000313" key="4">
    <source>
        <dbReference type="Proteomes" id="UP000190989"/>
    </source>
</evidence>
<feature type="signal peptide" evidence="2">
    <location>
        <begin position="1"/>
        <end position="26"/>
    </location>
</feature>
<dbReference type="AlphaFoldDB" id="A0A1U6HNE4"/>
<keyword evidence="1" id="KW-0175">Coiled coil</keyword>
<keyword evidence="4" id="KW-1185">Reference proteome</keyword>
<sequence>MRTLTKIVAPALVATLAIATIAPASAHETVRYDNVRHDSGRHDAARHTPARNASIRSDINDLRRDIDRAAARRAISQREAKGLRRDAAEIQRLYASYARNGISAREMQILQRKVDRVHVALRMERHDRDNRRG</sequence>
<name>A0A1U6HNE4_9SPHN</name>
<evidence type="ECO:0000313" key="3">
    <source>
        <dbReference type="EMBL" id="SLJ97151.1"/>
    </source>
</evidence>
<evidence type="ECO:0000256" key="2">
    <source>
        <dbReference type="SAM" id="SignalP"/>
    </source>
</evidence>
<feature type="chain" id="PRO_5012775525" description="Heavy-metal resistance" evidence="2">
    <location>
        <begin position="27"/>
        <end position="133"/>
    </location>
</feature>
<gene>
    <name evidence="3" type="ORF">SAMN06295987_102790</name>
</gene>
<dbReference type="EMBL" id="FVZE01000002">
    <property type="protein sequence ID" value="SLJ97151.1"/>
    <property type="molecule type" value="Genomic_DNA"/>
</dbReference>
<keyword evidence="2" id="KW-0732">Signal</keyword>
<dbReference type="RefSeq" id="WP_079730275.1">
    <property type="nucleotide sequence ID" value="NZ_FVZE01000002.1"/>
</dbReference>
<organism evidence="3 4">
    <name type="scientific">Novosphingobium mathurense</name>
    <dbReference type="NCBI Taxonomy" id="428990"/>
    <lineage>
        <taxon>Bacteria</taxon>
        <taxon>Pseudomonadati</taxon>
        <taxon>Pseudomonadota</taxon>
        <taxon>Alphaproteobacteria</taxon>
        <taxon>Sphingomonadales</taxon>
        <taxon>Sphingomonadaceae</taxon>
        <taxon>Novosphingobium</taxon>
    </lineage>
</organism>
<dbReference type="Proteomes" id="UP000190989">
    <property type="component" value="Unassembled WGS sequence"/>
</dbReference>
<feature type="coiled-coil region" evidence="1">
    <location>
        <begin position="52"/>
        <end position="79"/>
    </location>
</feature>
<reference evidence="4" key="1">
    <citation type="submission" date="2017-02" db="EMBL/GenBank/DDBJ databases">
        <authorList>
            <person name="Varghese N."/>
            <person name="Submissions S."/>
        </authorList>
    </citation>
    <scope>NUCLEOTIDE SEQUENCE [LARGE SCALE GENOMIC DNA]</scope>
    <source>
        <strain evidence="4">SM117</strain>
    </source>
</reference>
<evidence type="ECO:0000256" key="1">
    <source>
        <dbReference type="SAM" id="Coils"/>
    </source>
</evidence>